<proteinExistence type="predicted"/>
<dbReference type="OrthoDB" id="2371162at2759"/>
<reference evidence="2 3" key="1">
    <citation type="submission" date="2016-05" db="EMBL/GenBank/DDBJ databases">
        <title>Genome sequencing reveals origins of a unique bacterial endosymbiosis in the earliest lineages of terrestrial Fungi.</title>
        <authorList>
            <consortium name="DOE Joint Genome Institute"/>
            <person name="Uehling J."/>
            <person name="Gryganskyi A."/>
            <person name="Hameed K."/>
            <person name="Tschaplinski T."/>
            <person name="Misztal P."/>
            <person name="Wu S."/>
            <person name="Desiro A."/>
            <person name="Vande Pol N."/>
            <person name="Du Z.-Y."/>
            <person name="Zienkiewicz A."/>
            <person name="Zienkiewicz K."/>
            <person name="Morin E."/>
            <person name="Tisserant E."/>
            <person name="Splivallo R."/>
            <person name="Hainaut M."/>
            <person name="Henrissat B."/>
            <person name="Ohm R."/>
            <person name="Kuo A."/>
            <person name="Yan J."/>
            <person name="Lipzen A."/>
            <person name="Nolan M."/>
            <person name="Labutti K."/>
            <person name="Barry K."/>
            <person name="Goldstein A."/>
            <person name="Labbe J."/>
            <person name="Schadt C."/>
            <person name="Tuskan G."/>
            <person name="Grigoriev I."/>
            <person name="Martin F."/>
            <person name="Vilgalys R."/>
            <person name="Bonito G."/>
        </authorList>
    </citation>
    <scope>NUCLEOTIDE SEQUENCE [LARGE SCALE GENOMIC DNA]</scope>
    <source>
        <strain evidence="2 3">AG-77</strain>
    </source>
</reference>
<evidence type="ECO:0000313" key="3">
    <source>
        <dbReference type="Proteomes" id="UP000078512"/>
    </source>
</evidence>
<dbReference type="InterPro" id="IPR032675">
    <property type="entry name" value="LRR_dom_sf"/>
</dbReference>
<dbReference type="GO" id="GO:0031146">
    <property type="term" value="P:SCF-dependent proteasomal ubiquitin-dependent protein catabolic process"/>
    <property type="evidence" value="ECO:0007669"/>
    <property type="project" value="TreeGrafter"/>
</dbReference>
<keyword evidence="3" id="KW-1185">Reference proteome</keyword>
<protein>
    <submittedName>
        <fullName evidence="2">Uncharacterized protein</fullName>
    </submittedName>
</protein>
<evidence type="ECO:0000313" key="2">
    <source>
        <dbReference type="EMBL" id="OAQ32027.1"/>
    </source>
</evidence>
<gene>
    <name evidence="2" type="ORF">K457DRAFT_123877</name>
</gene>
<dbReference type="EMBL" id="KV442027">
    <property type="protein sequence ID" value="OAQ32027.1"/>
    <property type="molecule type" value="Genomic_DNA"/>
</dbReference>
<dbReference type="Gene3D" id="3.80.10.10">
    <property type="entry name" value="Ribonuclease Inhibitor"/>
    <property type="match status" value="2"/>
</dbReference>
<feature type="region of interest" description="Disordered" evidence="1">
    <location>
        <begin position="260"/>
        <end position="279"/>
    </location>
</feature>
<dbReference type="SUPFAM" id="SSF52047">
    <property type="entry name" value="RNI-like"/>
    <property type="match status" value="1"/>
</dbReference>
<dbReference type="AlphaFoldDB" id="A0A197K313"/>
<evidence type="ECO:0000256" key="1">
    <source>
        <dbReference type="SAM" id="MobiDB-lite"/>
    </source>
</evidence>
<sequence>MAAAKCFFAIQDLVDTLAPLLHVQDISRLMQTSRNMQEHWQPLLYRTINMTYYSRGKRLLRSADSKLALGRNVRHVRLLKLGLAEMVYLFNSMVAFIDIASPDAGSEIRPAWLPLPDRATFHVVPLPCMAQLKQLEVFFDRSKDNTMCPYRMPSINNSRANLAQVCWIAARSPNLVDLNLKSIAIKDERGLRLLMTTLTGLSRLRTFRLSLVAKASQWRHWGSAIFFSCPTAIQKIQIDMQDIAADQYLASADSIHERDRTDRNHGFNGGIDEDDNEVESPTLRTERLVNLKELALWEMDKSTTAQDIVALFIHCPSIETLTLSNIRGSYDTEIVAQFVGELCPRLRQISCREWRGEGQTKQLPFRIMSAIPEHGLQEINCHSSSFILNDAVARKSFARHSITLETVVFDTCVGVNSQSLAVILAECPNLVVLQVTWSHTYKGPALHLEDAISAPWGSRKFRRLSLTIGIPVIHPTDASERPYYMQKGPVVLTEAETERFALLEKFYKQIGSLHQLEFLDLRVDMVNALGEVFDDTTYEHLSFPGLLSLGNKRTGRVGYLDLLSGLNKLKELRGSVYARTDETEKTMGLLRTILQECRSLEGLLIWNVDSPRDFSISLKDAVAAIPWACTGIKDLRLVVKIHELYRTMGENEEYEDDELRPYYERPAPVFLTDFEKERFSLLERLFRQIGALVDLEVLALRSNVIPEGHEENDGMWGMDTYLRESFPALISLGDQETRRPGFLGLLAGLTMLRRLFGSMEVNDRENSAIMGWSEARWLAEHLPSLEQAEFYSVSTPFQVPAQIASHMQWLTEQRPTLKIWCSFLQVFALRH</sequence>
<dbReference type="Proteomes" id="UP000078512">
    <property type="component" value="Unassembled WGS sequence"/>
</dbReference>
<organism evidence="2 3">
    <name type="scientific">Linnemannia elongata AG-77</name>
    <dbReference type="NCBI Taxonomy" id="1314771"/>
    <lineage>
        <taxon>Eukaryota</taxon>
        <taxon>Fungi</taxon>
        <taxon>Fungi incertae sedis</taxon>
        <taxon>Mucoromycota</taxon>
        <taxon>Mortierellomycotina</taxon>
        <taxon>Mortierellomycetes</taxon>
        <taxon>Mortierellales</taxon>
        <taxon>Mortierellaceae</taxon>
        <taxon>Linnemannia</taxon>
    </lineage>
</organism>
<accession>A0A197K313</accession>
<dbReference type="GO" id="GO:0019005">
    <property type="term" value="C:SCF ubiquitin ligase complex"/>
    <property type="evidence" value="ECO:0007669"/>
    <property type="project" value="TreeGrafter"/>
</dbReference>
<dbReference type="PANTHER" id="PTHR13318">
    <property type="entry name" value="PARTNER OF PAIRED, ISOFORM B-RELATED"/>
    <property type="match status" value="1"/>
</dbReference>
<name>A0A197K313_9FUNG</name>